<dbReference type="SFLD" id="SFLDS00003">
    <property type="entry name" value="Haloacid_Dehalogenase"/>
    <property type="match status" value="1"/>
</dbReference>
<dbReference type="SUPFAM" id="SSF56784">
    <property type="entry name" value="HAD-like"/>
    <property type="match status" value="1"/>
</dbReference>
<sequence>MESTTATEADVRRLGSFNVSAVEQISLAVFDMAGTTVTDDGLVVHAFEAAATAAGMPVDGPERLHGRQFVLDTMGQSKIEVFRALLGSEDRAQTANAAFEDTYNKAIDGGVTAVPGAAEAIGRLRAAGITTAFITGFSAPTQDRIVRALGWQDLADHVLAPGDGVRGRPYPDLVLAAALRAQVDDVAHVAVVGDTSSDILTGRRAGAGVVAGVLTGAHDVDALQAAGATHVLDSVADVAALLLQF</sequence>
<dbReference type="NCBIfam" id="TIGR03351">
    <property type="entry name" value="PhnX-like"/>
    <property type="match status" value="1"/>
</dbReference>
<evidence type="ECO:0000313" key="1">
    <source>
        <dbReference type="EMBL" id="AZG48056.1"/>
    </source>
</evidence>
<dbReference type="PANTHER" id="PTHR43434">
    <property type="entry name" value="PHOSPHOGLYCOLATE PHOSPHATASE"/>
    <property type="match status" value="1"/>
</dbReference>
<dbReference type="EC" id="3.11.1.1" evidence="1"/>
<accession>A0A3G8JT30</accession>
<dbReference type="Proteomes" id="UP000271469">
    <property type="component" value="Chromosome"/>
</dbReference>
<keyword evidence="1" id="KW-0378">Hydrolase</keyword>
<proteinExistence type="predicted"/>
<reference evidence="1 2" key="1">
    <citation type="submission" date="2018-11" db="EMBL/GenBank/DDBJ databases">
        <title>Gordonia insulae sp. nov., isolated from an island soil.</title>
        <authorList>
            <person name="Kim Y.S."/>
            <person name="Kim S.B."/>
        </authorList>
    </citation>
    <scope>NUCLEOTIDE SEQUENCE [LARGE SCALE GENOMIC DNA]</scope>
    <source>
        <strain evidence="1 2">MMS17-SY073</strain>
    </source>
</reference>
<dbReference type="EMBL" id="CP033972">
    <property type="protein sequence ID" value="AZG48056.1"/>
    <property type="molecule type" value="Genomic_DNA"/>
</dbReference>
<organism evidence="1 2">
    <name type="scientific">Gordonia insulae</name>
    <dbReference type="NCBI Taxonomy" id="2420509"/>
    <lineage>
        <taxon>Bacteria</taxon>
        <taxon>Bacillati</taxon>
        <taxon>Actinomycetota</taxon>
        <taxon>Actinomycetes</taxon>
        <taxon>Mycobacteriales</taxon>
        <taxon>Gordoniaceae</taxon>
        <taxon>Gordonia</taxon>
    </lineage>
</organism>
<gene>
    <name evidence="1" type="primary">phnX_2</name>
    <name evidence="1" type="ORF">D7316_04669</name>
</gene>
<dbReference type="GO" id="GO:0050194">
    <property type="term" value="F:phosphonoacetaldehyde hydrolase activity"/>
    <property type="evidence" value="ECO:0007669"/>
    <property type="project" value="UniProtKB-EC"/>
</dbReference>
<dbReference type="KEGG" id="gom:D7316_04669"/>
<dbReference type="PANTHER" id="PTHR43434:SF19">
    <property type="entry name" value="PHOSPHONOACETALDEHYDE HYDROLASE"/>
    <property type="match status" value="1"/>
</dbReference>
<name>A0A3G8JT30_9ACTN</name>
<dbReference type="RefSeq" id="WP_124710327.1">
    <property type="nucleotide sequence ID" value="NZ_CP033972.1"/>
</dbReference>
<dbReference type="InterPro" id="IPR006439">
    <property type="entry name" value="HAD-SF_hydro_IA"/>
</dbReference>
<dbReference type="GO" id="GO:0008967">
    <property type="term" value="F:phosphoglycolate phosphatase activity"/>
    <property type="evidence" value="ECO:0007669"/>
    <property type="project" value="TreeGrafter"/>
</dbReference>
<dbReference type="InterPro" id="IPR050155">
    <property type="entry name" value="HAD-like_hydrolase_sf"/>
</dbReference>
<dbReference type="Pfam" id="PF00702">
    <property type="entry name" value="Hydrolase"/>
    <property type="match status" value="1"/>
</dbReference>
<dbReference type="OrthoDB" id="5504491at2"/>
<dbReference type="InterPro" id="IPR022468">
    <property type="entry name" value="PhnX-like"/>
</dbReference>
<dbReference type="NCBIfam" id="TIGR01549">
    <property type="entry name" value="HAD-SF-IA-v1"/>
    <property type="match status" value="1"/>
</dbReference>
<protein>
    <submittedName>
        <fullName evidence="1">Phosphonoacetaldehyde hydrolase</fullName>
        <ecNumber evidence="1">3.11.1.1</ecNumber>
    </submittedName>
</protein>
<dbReference type="InterPro" id="IPR036412">
    <property type="entry name" value="HAD-like_sf"/>
</dbReference>
<dbReference type="GO" id="GO:0005829">
    <property type="term" value="C:cytosol"/>
    <property type="evidence" value="ECO:0007669"/>
    <property type="project" value="TreeGrafter"/>
</dbReference>
<dbReference type="InterPro" id="IPR023214">
    <property type="entry name" value="HAD_sf"/>
</dbReference>
<dbReference type="AlphaFoldDB" id="A0A3G8JT30"/>
<dbReference type="GO" id="GO:0006281">
    <property type="term" value="P:DNA repair"/>
    <property type="evidence" value="ECO:0007669"/>
    <property type="project" value="TreeGrafter"/>
</dbReference>
<keyword evidence="2" id="KW-1185">Reference proteome</keyword>
<dbReference type="Gene3D" id="3.40.50.1000">
    <property type="entry name" value="HAD superfamily/HAD-like"/>
    <property type="match status" value="1"/>
</dbReference>
<evidence type="ECO:0000313" key="2">
    <source>
        <dbReference type="Proteomes" id="UP000271469"/>
    </source>
</evidence>
<dbReference type="SFLD" id="SFLDG01129">
    <property type="entry name" value="C1.5:_HAD__Beta-PGM__Phosphata"/>
    <property type="match status" value="1"/>
</dbReference>